<keyword evidence="1" id="KW-0812">Transmembrane</keyword>
<dbReference type="RefSeq" id="WP_126914380.1">
    <property type="nucleotide sequence ID" value="NZ_CP034587.1"/>
</dbReference>
<protein>
    <recommendedName>
        <fullName evidence="4">GAF domain-containing protein</fullName>
    </recommendedName>
</protein>
<evidence type="ECO:0000256" key="1">
    <source>
        <dbReference type="SAM" id="Phobius"/>
    </source>
</evidence>
<evidence type="ECO:0000313" key="2">
    <source>
        <dbReference type="EMBL" id="AZQ71829.1"/>
    </source>
</evidence>
<proteinExistence type="predicted"/>
<keyword evidence="1" id="KW-0472">Membrane</keyword>
<evidence type="ECO:0000313" key="3">
    <source>
        <dbReference type="Proteomes" id="UP000267900"/>
    </source>
</evidence>
<dbReference type="Proteomes" id="UP000267900">
    <property type="component" value="Chromosome"/>
</dbReference>
<keyword evidence="1" id="KW-1133">Transmembrane helix</keyword>
<evidence type="ECO:0008006" key="4">
    <source>
        <dbReference type="Google" id="ProtNLM"/>
    </source>
</evidence>
<dbReference type="OrthoDB" id="4093938at2"/>
<keyword evidence="3" id="KW-1185">Reference proteome</keyword>
<feature type="transmembrane region" description="Helical" evidence="1">
    <location>
        <begin position="43"/>
        <end position="61"/>
    </location>
</feature>
<dbReference type="EMBL" id="CP034587">
    <property type="protein sequence ID" value="AZQ71829.1"/>
    <property type="molecule type" value="Genomic_DNA"/>
</dbReference>
<gene>
    <name evidence="2" type="ORF">EKH77_11975</name>
</gene>
<accession>A0A3S9PHH3</accession>
<dbReference type="AlphaFoldDB" id="A0A3S9PHH3"/>
<organism evidence="2 3">
    <name type="scientific">Streptomyces luteoverticillatus</name>
    <name type="common">Streptoverticillium luteoverticillatus</name>
    <dbReference type="NCBI Taxonomy" id="66425"/>
    <lineage>
        <taxon>Bacteria</taxon>
        <taxon>Bacillati</taxon>
        <taxon>Actinomycetota</taxon>
        <taxon>Actinomycetes</taxon>
        <taxon>Kitasatosporales</taxon>
        <taxon>Streptomycetaceae</taxon>
        <taxon>Streptomyces</taxon>
    </lineage>
</organism>
<feature type="transmembrane region" description="Helical" evidence="1">
    <location>
        <begin position="12"/>
        <end position="31"/>
    </location>
</feature>
<name>A0A3S9PHH3_STRLT</name>
<reference evidence="2 3" key="1">
    <citation type="submission" date="2018-12" db="EMBL/GenBank/DDBJ databases">
        <title>The whole draft genome of Streptomyce luteoverticillatus CGMCC 15060.</title>
        <authorList>
            <person name="Feng Z."/>
            <person name="Chen G."/>
            <person name="Zhang J."/>
            <person name="Zhu H."/>
            <person name="Yu X."/>
            <person name="Zhang W."/>
            <person name="Zhang X."/>
        </authorList>
    </citation>
    <scope>NUCLEOTIDE SEQUENCE [LARGE SCALE GENOMIC DNA]</scope>
    <source>
        <strain evidence="2 3">CGMCC 15060</strain>
    </source>
</reference>
<sequence>MPNTPIKSKLYNWLFFACTVLPPALVLIANWIARETHGLAQSFWYALAAALATVPPGWAFLRHRKDRAEQERERIAERERQQALLAPVITYMGDCIVEPHEAPTKVAQIHERLTPLLADNLTGDVRVAYYLYDRKNERLKRVAVSGGQNGLPNEFGKDSREFGELMDAMKEKGRKSPVYTEDILDRDANLTVTLGGGYRSSIVSGAFAGAELKGILFIEAPNPGELSRDKVSEYYVWVYAALYGTSSALLPHFPVLPEQPSGERSGDGSPSKG</sequence>